<name>A0AAW2YXK9_9EUKA</name>
<evidence type="ECO:0000256" key="2">
    <source>
        <dbReference type="ARBA" id="ARBA00013081"/>
    </source>
</evidence>
<evidence type="ECO:0000256" key="6">
    <source>
        <dbReference type="ARBA" id="ARBA00048336"/>
    </source>
</evidence>
<dbReference type="EC" id="3.1.3.16" evidence="2"/>
<comment type="subcellular location">
    <subcellularLocation>
        <location evidence="1">Nucleus</location>
    </subcellularLocation>
</comment>
<evidence type="ECO:0000256" key="3">
    <source>
        <dbReference type="ARBA" id="ARBA00022801"/>
    </source>
</evidence>
<dbReference type="InterPro" id="IPR004274">
    <property type="entry name" value="FCP1_dom"/>
</dbReference>
<dbReference type="SMART" id="SM00577">
    <property type="entry name" value="CPDc"/>
    <property type="match status" value="1"/>
</dbReference>
<proteinExistence type="predicted"/>
<dbReference type="InterPro" id="IPR023214">
    <property type="entry name" value="HAD_sf"/>
</dbReference>
<evidence type="ECO:0000256" key="4">
    <source>
        <dbReference type="ARBA" id="ARBA00023242"/>
    </source>
</evidence>
<dbReference type="EMBL" id="JAOPGA020000797">
    <property type="protein sequence ID" value="KAL0481895.1"/>
    <property type="molecule type" value="Genomic_DNA"/>
</dbReference>
<evidence type="ECO:0000313" key="10">
    <source>
        <dbReference type="Proteomes" id="UP001431209"/>
    </source>
</evidence>
<evidence type="ECO:0000313" key="9">
    <source>
        <dbReference type="EMBL" id="KAL0481895.1"/>
    </source>
</evidence>
<accession>A0AAW2YXK9</accession>
<keyword evidence="3" id="KW-0378">Hydrolase</keyword>
<feature type="domain" description="FCP1 homology" evidence="8">
    <location>
        <begin position="81"/>
        <end position="258"/>
    </location>
</feature>
<evidence type="ECO:0000256" key="5">
    <source>
        <dbReference type="ARBA" id="ARBA00047761"/>
    </source>
</evidence>
<dbReference type="InterPro" id="IPR036412">
    <property type="entry name" value="HAD-like_sf"/>
</dbReference>
<comment type="catalytic activity">
    <reaction evidence="5">
        <text>O-phospho-L-seryl-[protein] + H2O = L-seryl-[protein] + phosphate</text>
        <dbReference type="Rhea" id="RHEA:20629"/>
        <dbReference type="Rhea" id="RHEA-COMP:9863"/>
        <dbReference type="Rhea" id="RHEA-COMP:11604"/>
        <dbReference type="ChEBI" id="CHEBI:15377"/>
        <dbReference type="ChEBI" id="CHEBI:29999"/>
        <dbReference type="ChEBI" id="CHEBI:43474"/>
        <dbReference type="ChEBI" id="CHEBI:83421"/>
        <dbReference type="EC" id="3.1.3.16"/>
    </reaction>
</comment>
<dbReference type="CDD" id="cd07521">
    <property type="entry name" value="HAD_FCP1-like"/>
    <property type="match status" value="1"/>
</dbReference>
<protein>
    <recommendedName>
        <fullName evidence="2">protein-serine/threonine phosphatase</fullName>
        <ecNumber evidence="2">3.1.3.16</ecNumber>
    </recommendedName>
</protein>
<evidence type="ECO:0000256" key="7">
    <source>
        <dbReference type="SAM" id="MobiDB-lite"/>
    </source>
</evidence>
<organism evidence="9 10">
    <name type="scientific">Acrasis kona</name>
    <dbReference type="NCBI Taxonomy" id="1008807"/>
    <lineage>
        <taxon>Eukaryota</taxon>
        <taxon>Discoba</taxon>
        <taxon>Heterolobosea</taxon>
        <taxon>Tetramitia</taxon>
        <taxon>Eutetramitia</taxon>
        <taxon>Acrasidae</taxon>
        <taxon>Acrasis</taxon>
    </lineage>
</organism>
<dbReference type="GO" id="GO:0008420">
    <property type="term" value="F:RNA polymerase II CTD heptapeptide repeat phosphatase activity"/>
    <property type="evidence" value="ECO:0007669"/>
    <property type="project" value="InterPro"/>
</dbReference>
<keyword evidence="10" id="KW-1185">Reference proteome</keyword>
<comment type="caution">
    <text evidence="9">The sequence shown here is derived from an EMBL/GenBank/DDBJ whole genome shotgun (WGS) entry which is preliminary data.</text>
</comment>
<sequence>MVLSHLTPNYCAHDLTYRGLCTSCGQDIADICKRAPSKYESASTEQLGISLDWIAPGVCGLQANNRDIMLEIFKQDYKAMRRSGKLRLVLDMDETMLHSIKTPLNGQNIIPPNGHNRFSFCTSQSSAFTVFLRPHLFDFLQNVGKLYEIYIYTNGTDRYAKTIYQHLQALNPSCNIQAIFTKAVRGRTTAKKQLHKMLCKRSMSLIVDDKPEVWCEEDSSNIIPITPFRCQIDDFVNSQSNVYMDEELLSLQDYLIRLHGKYIKMLKWNKQVDVRDVLKQYSTQCMDNVTDDDSDMEGDDEMYESDVSDDEDEEDEDEDDDENDCNNN</sequence>
<dbReference type="GO" id="GO:0005634">
    <property type="term" value="C:nucleus"/>
    <property type="evidence" value="ECO:0007669"/>
    <property type="project" value="UniProtKB-SubCell"/>
</dbReference>
<dbReference type="Pfam" id="PF03031">
    <property type="entry name" value="NIF"/>
    <property type="match status" value="1"/>
</dbReference>
<gene>
    <name evidence="9" type="ORF">AKO1_011360</name>
</gene>
<dbReference type="AlphaFoldDB" id="A0AAW2YXK9"/>
<reference evidence="9 10" key="1">
    <citation type="submission" date="2024-03" db="EMBL/GenBank/DDBJ databases">
        <title>The Acrasis kona genome and developmental transcriptomes reveal deep origins of eukaryotic multicellular pathways.</title>
        <authorList>
            <person name="Sheikh S."/>
            <person name="Fu C.-J."/>
            <person name="Brown M.W."/>
            <person name="Baldauf S.L."/>
        </authorList>
    </citation>
    <scope>NUCLEOTIDE SEQUENCE [LARGE SCALE GENOMIC DNA]</scope>
    <source>
        <strain evidence="9 10">ATCC MYA-3509</strain>
    </source>
</reference>
<dbReference type="PROSITE" id="PS50969">
    <property type="entry name" value="FCP1"/>
    <property type="match status" value="1"/>
</dbReference>
<evidence type="ECO:0000256" key="1">
    <source>
        <dbReference type="ARBA" id="ARBA00004123"/>
    </source>
</evidence>
<dbReference type="Proteomes" id="UP001431209">
    <property type="component" value="Unassembled WGS sequence"/>
</dbReference>
<feature type="region of interest" description="Disordered" evidence="7">
    <location>
        <begin position="286"/>
        <end position="328"/>
    </location>
</feature>
<dbReference type="PANTHER" id="PTHR23081">
    <property type="entry name" value="RNA POLYMERASE II CTD PHOSPHATASE"/>
    <property type="match status" value="1"/>
</dbReference>
<dbReference type="SUPFAM" id="SSF56784">
    <property type="entry name" value="HAD-like"/>
    <property type="match status" value="1"/>
</dbReference>
<comment type="catalytic activity">
    <reaction evidence="6">
        <text>O-phospho-L-threonyl-[protein] + H2O = L-threonyl-[protein] + phosphate</text>
        <dbReference type="Rhea" id="RHEA:47004"/>
        <dbReference type="Rhea" id="RHEA-COMP:11060"/>
        <dbReference type="Rhea" id="RHEA-COMP:11605"/>
        <dbReference type="ChEBI" id="CHEBI:15377"/>
        <dbReference type="ChEBI" id="CHEBI:30013"/>
        <dbReference type="ChEBI" id="CHEBI:43474"/>
        <dbReference type="ChEBI" id="CHEBI:61977"/>
        <dbReference type="EC" id="3.1.3.16"/>
    </reaction>
</comment>
<dbReference type="Gene3D" id="3.40.50.1000">
    <property type="entry name" value="HAD superfamily/HAD-like"/>
    <property type="match status" value="1"/>
</dbReference>
<keyword evidence="4" id="KW-0539">Nucleus</keyword>
<dbReference type="InterPro" id="IPR039189">
    <property type="entry name" value="Fcp1"/>
</dbReference>
<evidence type="ECO:0000259" key="8">
    <source>
        <dbReference type="PROSITE" id="PS50969"/>
    </source>
</evidence>
<dbReference type="PANTHER" id="PTHR23081:SF36">
    <property type="entry name" value="RNA POLYMERASE II SUBUNIT A C-TERMINAL DOMAIN PHOSPHATASE"/>
    <property type="match status" value="1"/>
</dbReference>
<feature type="compositionally biased region" description="Acidic residues" evidence="7">
    <location>
        <begin position="289"/>
        <end position="328"/>
    </location>
</feature>